<dbReference type="PROSITE" id="PS51782">
    <property type="entry name" value="LYSM"/>
    <property type="match status" value="3"/>
</dbReference>
<keyword evidence="4" id="KW-0732">Signal</keyword>
<dbReference type="InterPro" id="IPR018392">
    <property type="entry name" value="LysM"/>
</dbReference>
<dbReference type="RefSeq" id="XP_043167016.1">
    <property type="nucleotide sequence ID" value="XM_043311081.1"/>
</dbReference>
<dbReference type="CDD" id="cd00118">
    <property type="entry name" value="LysM"/>
    <property type="match status" value="1"/>
</dbReference>
<dbReference type="Pfam" id="PF01476">
    <property type="entry name" value="LysM"/>
    <property type="match status" value="3"/>
</dbReference>
<dbReference type="Gene3D" id="3.10.350.10">
    <property type="entry name" value="LysM domain"/>
    <property type="match status" value="3"/>
</dbReference>
<keyword evidence="1" id="KW-0147">Chitin-binding</keyword>
<dbReference type="AlphaFoldDB" id="A0A8J2HZY5"/>
<feature type="region of interest" description="Disordered" evidence="3">
    <location>
        <begin position="483"/>
        <end position="509"/>
    </location>
</feature>
<evidence type="ECO:0000313" key="6">
    <source>
        <dbReference type="EMBL" id="CAG5154120.1"/>
    </source>
</evidence>
<dbReference type="PANTHER" id="PTHR34997">
    <property type="entry name" value="AM15"/>
    <property type="match status" value="1"/>
</dbReference>
<feature type="compositionally biased region" description="Low complexity" evidence="3">
    <location>
        <begin position="249"/>
        <end position="260"/>
    </location>
</feature>
<comment type="caution">
    <text evidence="6">The sequence shown here is derived from an EMBL/GenBank/DDBJ whole genome shotgun (WGS) entry which is preliminary data.</text>
</comment>
<evidence type="ECO:0000256" key="2">
    <source>
        <dbReference type="ARBA" id="ARBA00023026"/>
    </source>
</evidence>
<dbReference type="SUPFAM" id="SSF54106">
    <property type="entry name" value="LysM domain"/>
    <property type="match status" value="1"/>
</dbReference>
<keyword evidence="2" id="KW-0843">Virulence</keyword>
<feature type="domain" description="LysM" evidence="5">
    <location>
        <begin position="598"/>
        <end position="648"/>
    </location>
</feature>
<dbReference type="InterPro" id="IPR036779">
    <property type="entry name" value="LysM_dom_sf"/>
</dbReference>
<reference evidence="6" key="1">
    <citation type="submission" date="2021-05" db="EMBL/GenBank/DDBJ databases">
        <authorList>
            <person name="Stam R."/>
        </authorList>
    </citation>
    <scope>NUCLEOTIDE SEQUENCE</scope>
    <source>
        <strain evidence="6">CS162</strain>
    </source>
</reference>
<feature type="region of interest" description="Disordered" evidence="3">
    <location>
        <begin position="240"/>
        <end position="260"/>
    </location>
</feature>
<evidence type="ECO:0000259" key="5">
    <source>
        <dbReference type="PROSITE" id="PS51782"/>
    </source>
</evidence>
<accession>A0A8J2HZY5</accession>
<dbReference type="Proteomes" id="UP000676310">
    <property type="component" value="Unassembled WGS sequence"/>
</dbReference>
<evidence type="ECO:0000313" key="7">
    <source>
        <dbReference type="Proteomes" id="UP000676310"/>
    </source>
</evidence>
<gene>
    <name evidence="6" type="ORF">ALTATR162_LOCUS3473</name>
</gene>
<evidence type="ECO:0000256" key="4">
    <source>
        <dbReference type="SAM" id="SignalP"/>
    </source>
</evidence>
<feature type="domain" description="LysM" evidence="5">
    <location>
        <begin position="316"/>
        <end position="367"/>
    </location>
</feature>
<keyword evidence="7" id="KW-1185">Reference proteome</keyword>
<sequence length="650" mass="70147">MAFTRALTTMSIMAVVSGFNMYPLLPGPIMTEILGISSSCLSALNTTLPCDNDLMGWTQKVDQIYWQESDVVTLCTPRCINAAGLWKTNVEIACASDWLRHGERYVPADTLSDRISEGLNMACMQDSAKQWCLIESYEWTGSDVVQIDCEAFPEDPWCLNRADFSANQSRMSTLYDDELLCSECFMKQLYARVTSEFLQDTDYGDYLVNEYQDIQNVCKKSMGELVTRIVPAYPHLTEGPDIGKPEYTPPVTSTPAATPSPTACAGRVLDIRPLLEDFDCHEIAEQFELASGSLAAVTGNNYCTTDVEICVPQACNVYHIQANDTCASLAQTWSNSTTNVTMAQVATWNPFILGACDHLLVGQVVCSSPPGGAWISPPASEIPDSSEGPVRGGPGSTASLPIIDDASAVPADMLQEGISSDCNRWIVANNTQAACWKLANDAKISTQRLFELNPVLGTAGEFCATRVWLGYYYCIATPGDGTSPSPTKPITSATPTTGPAKPTQTQSGIDPNCNSFAQAPETGASCWSIANGAGIDLANFYKWNIGLGSNGENCNTQIWPQYYYCVGVATTTSKAPTTTSSAPKPARTQTGFPSNCTKWVEAKDGDSCWAISNANGVDANLFYKLNPVLGEGGANCGSQIWPTYFYCLAN</sequence>
<evidence type="ECO:0000256" key="1">
    <source>
        <dbReference type="ARBA" id="ARBA00022669"/>
    </source>
</evidence>
<feature type="chain" id="PRO_5035201531" description="LysM domain-containing protein" evidence="4">
    <location>
        <begin position="19"/>
        <end position="650"/>
    </location>
</feature>
<dbReference type="GeneID" id="67015033"/>
<dbReference type="OrthoDB" id="5985073at2759"/>
<name>A0A8J2HZY5_9PLEO</name>
<feature type="domain" description="LysM" evidence="5">
    <location>
        <begin position="516"/>
        <end position="566"/>
    </location>
</feature>
<feature type="signal peptide" evidence="4">
    <location>
        <begin position="1"/>
        <end position="18"/>
    </location>
</feature>
<dbReference type="SMART" id="SM00257">
    <property type="entry name" value="LysM"/>
    <property type="match status" value="2"/>
</dbReference>
<proteinExistence type="predicted"/>
<organism evidence="6 7">
    <name type="scientific">Alternaria atra</name>
    <dbReference type="NCBI Taxonomy" id="119953"/>
    <lineage>
        <taxon>Eukaryota</taxon>
        <taxon>Fungi</taxon>
        <taxon>Dikarya</taxon>
        <taxon>Ascomycota</taxon>
        <taxon>Pezizomycotina</taxon>
        <taxon>Dothideomycetes</taxon>
        <taxon>Pleosporomycetidae</taxon>
        <taxon>Pleosporales</taxon>
        <taxon>Pleosporineae</taxon>
        <taxon>Pleosporaceae</taxon>
        <taxon>Alternaria</taxon>
        <taxon>Alternaria sect. Ulocladioides</taxon>
    </lineage>
</organism>
<dbReference type="EMBL" id="CAJRGZ010000016">
    <property type="protein sequence ID" value="CAG5154120.1"/>
    <property type="molecule type" value="Genomic_DNA"/>
</dbReference>
<feature type="region of interest" description="Disordered" evidence="3">
    <location>
        <begin position="376"/>
        <end position="397"/>
    </location>
</feature>
<dbReference type="PANTHER" id="PTHR34997:SF1">
    <property type="entry name" value="PEPTIDOGLYCAN-BINDING LYSIN DOMAIN"/>
    <property type="match status" value="1"/>
</dbReference>
<dbReference type="GO" id="GO:0008061">
    <property type="term" value="F:chitin binding"/>
    <property type="evidence" value="ECO:0007669"/>
    <property type="project" value="UniProtKB-KW"/>
</dbReference>
<dbReference type="InterPro" id="IPR052210">
    <property type="entry name" value="LysM1-like"/>
</dbReference>
<evidence type="ECO:0000256" key="3">
    <source>
        <dbReference type="SAM" id="MobiDB-lite"/>
    </source>
</evidence>
<protein>
    <recommendedName>
        <fullName evidence="5">LysM domain-containing protein</fullName>
    </recommendedName>
</protein>